<dbReference type="InterPro" id="IPR006680">
    <property type="entry name" value="Amidohydro-rel"/>
</dbReference>
<dbReference type="InterPro" id="IPR052358">
    <property type="entry name" value="Aro_Compnd_Degr_Hydrolases"/>
</dbReference>
<dbReference type="AlphaFoldDB" id="A0A3S0X9C5"/>
<dbReference type="RefSeq" id="WP_126022033.1">
    <property type="nucleotide sequence ID" value="NZ_RXFT01000004.1"/>
</dbReference>
<dbReference type="Pfam" id="PF04909">
    <property type="entry name" value="Amidohydro_2"/>
    <property type="match status" value="1"/>
</dbReference>
<accession>A0A3S0X9C5</accession>
<organism evidence="2 3">
    <name type="scientific">Variovorax guangxiensis</name>
    <dbReference type="NCBI Taxonomy" id="1775474"/>
    <lineage>
        <taxon>Bacteria</taxon>
        <taxon>Pseudomonadati</taxon>
        <taxon>Pseudomonadota</taxon>
        <taxon>Betaproteobacteria</taxon>
        <taxon>Burkholderiales</taxon>
        <taxon>Comamonadaceae</taxon>
        <taxon>Variovorax</taxon>
    </lineage>
</organism>
<dbReference type="PANTHER" id="PTHR35563:SF2">
    <property type="entry name" value="BARREL METAL-DEPENDENT HYDROLASE, PUTATIVE (AFU_ORTHOLOGUE AFUA_1G16240)-RELATED"/>
    <property type="match status" value="1"/>
</dbReference>
<reference evidence="2 3" key="1">
    <citation type="submission" date="2018-12" db="EMBL/GenBank/DDBJ databases">
        <title>The genome sequences of Variovorax guangxiensis DSM 27352.</title>
        <authorList>
            <person name="Gao J."/>
            <person name="Sun J."/>
        </authorList>
    </citation>
    <scope>NUCLEOTIDE SEQUENCE [LARGE SCALE GENOMIC DNA]</scope>
    <source>
        <strain evidence="2 3">DSM 27352</strain>
    </source>
</reference>
<comment type="caution">
    <text evidence="2">The sequence shown here is derived from an EMBL/GenBank/DDBJ whole genome shotgun (WGS) entry which is preliminary data.</text>
</comment>
<dbReference type="Gene3D" id="3.20.20.140">
    <property type="entry name" value="Metal-dependent hydrolases"/>
    <property type="match status" value="1"/>
</dbReference>
<evidence type="ECO:0000313" key="3">
    <source>
        <dbReference type="Proteomes" id="UP000281118"/>
    </source>
</evidence>
<evidence type="ECO:0000313" key="2">
    <source>
        <dbReference type="EMBL" id="RUR67883.1"/>
    </source>
</evidence>
<gene>
    <name evidence="2" type="ORF">EJP67_12530</name>
</gene>
<dbReference type="InterPro" id="IPR032466">
    <property type="entry name" value="Metal_Hydrolase"/>
</dbReference>
<proteinExistence type="predicted"/>
<protein>
    <recommendedName>
        <fullName evidence="1">Amidohydrolase-related domain-containing protein</fullName>
    </recommendedName>
</protein>
<dbReference type="EMBL" id="RXFT01000004">
    <property type="protein sequence ID" value="RUR67883.1"/>
    <property type="molecule type" value="Genomic_DNA"/>
</dbReference>
<dbReference type="OrthoDB" id="9787654at2"/>
<feature type="domain" description="Amidohydrolase-related" evidence="1">
    <location>
        <begin position="35"/>
        <end position="294"/>
    </location>
</feature>
<name>A0A3S0X9C5_9BURK</name>
<dbReference type="SUPFAM" id="SSF51556">
    <property type="entry name" value="Metallo-dependent hydrolases"/>
    <property type="match status" value="1"/>
</dbReference>
<sequence>MTSIASAASGRDGSMDAPFSTGTHAPAFAVPEGACDCHMHLFDNASPYAGPDVLKHQDATPQDYRALQRRLGTSRNVVVQPSSYGLDNRVLVAGLKALGDSARGVAVVDLTATASQLRDLEDAGVVGVRFNLVQAGATHERMLEDVAELIRPFGWHIQIHAHAATLIGLADRLARLQVPVVIDHYARLNVSPELRPSLEDSVFRLLSTGCAWLKLSAPYIASPQSTGYEDLESFAQRLSAMYPDRLVWGTDWPHVTEGGHKPDDAVLMGLLSRWFSADEITRILVDNPRALYGFDI</sequence>
<dbReference type="Proteomes" id="UP000281118">
    <property type="component" value="Unassembled WGS sequence"/>
</dbReference>
<dbReference type="PANTHER" id="PTHR35563">
    <property type="entry name" value="BARREL METAL-DEPENDENT HYDROLASE, PUTATIVE (AFU_ORTHOLOGUE AFUA_1G16240)-RELATED"/>
    <property type="match status" value="1"/>
</dbReference>
<evidence type="ECO:0000259" key="1">
    <source>
        <dbReference type="Pfam" id="PF04909"/>
    </source>
</evidence>
<dbReference type="GO" id="GO:0016787">
    <property type="term" value="F:hydrolase activity"/>
    <property type="evidence" value="ECO:0007669"/>
    <property type="project" value="InterPro"/>
</dbReference>